<evidence type="ECO:0000313" key="3">
    <source>
        <dbReference type="EMBL" id="HIR39196.1"/>
    </source>
</evidence>
<dbReference type="AlphaFoldDB" id="A0A9D1DAT4"/>
<sequence>MQNSKLLKILAAIAAVAALSVSFAGCSAQNGLSAYEIAVENGFTGTEEEWLESLEGEDGNDGQNGEDGAGIEDITYSYEYSAEDGCYYTIIVFHLTDGTTKEVKIPGGEGNADQPSESIFLNKAAEYSTGYSDADGGVAEIVQYNEDNDKLYLVNGHTGSVDIVSVELCGDGELETNFNEASDRIDMRTLIGENSERFAEGFEYGDVTSVAINAERDVIALAVQHSDYAENGAIVILDYDGKFVAAYEAGVQPDMVTFAGDIALSANEGEPREGYGEGTTDPMGSVTAVDLSAETPVSKTITFESYDARRDELVAGKVLLKKDTAPSVDLEPEYIAVSGGYAYVALQEANAIATLDLETLTFISVKGLGFKDHSAEGNGLDLLEDGAADIQTQDVYGVYMPDGLATFTAGGNTYLVTANEGDAREWGDYADIEEYMIGGTDVDVLINSEFDGLEDGRHYLLGARSFSVWDVEDMSLVFDSGDMIESYIAESEEYAPYFNCSNDDVELDSRSKKKGPEPEAVNVQQIDGKIYAFVALERQGGVMMFDITDFENVSVVSYANSRDYSGDMLGDVAPESIDFISAADSLNGKNLLVVANENSGTIALYAMENEEKTYTMHSNFTEAPEEPVTPADHLIIWSVFGNGGKDDGATSNDFIAIKNPTGSDVDLTGFTVRYSAEGDGERVWIEIPLEGTLKAGEMFVIIGKDTGNSAPAIAFAEDEYNIKVDELEIDNKHYSVELCDASDNTVDALGVTDSGEEEFGEGTLVSGINKHSVVVRVNDGDSGDNSADFEVVDFDDIENVSDYKPVAGGMSD</sequence>
<dbReference type="InterPro" id="IPR011044">
    <property type="entry name" value="Quino_amine_DH_bsu"/>
</dbReference>
<dbReference type="PROSITE" id="PS51841">
    <property type="entry name" value="LTD"/>
    <property type="match status" value="1"/>
</dbReference>
<protein>
    <submittedName>
        <fullName evidence="3">Lamin tail domain-containing protein</fullName>
    </submittedName>
</protein>
<dbReference type="SUPFAM" id="SSF74853">
    <property type="entry name" value="Lamin A/C globular tail domain"/>
    <property type="match status" value="1"/>
</dbReference>
<gene>
    <name evidence="3" type="ORF">IAB90_02330</name>
</gene>
<reference evidence="3" key="1">
    <citation type="submission" date="2020-10" db="EMBL/GenBank/DDBJ databases">
        <authorList>
            <person name="Gilroy R."/>
        </authorList>
    </citation>
    <scope>NUCLEOTIDE SEQUENCE</scope>
    <source>
        <strain evidence="3">ChiW25-3613</strain>
    </source>
</reference>
<dbReference type="NCBIfam" id="NF038117">
    <property type="entry name" value="choice_anch_I"/>
    <property type="match status" value="1"/>
</dbReference>
<proteinExistence type="predicted"/>
<dbReference type="SUPFAM" id="SSF50969">
    <property type="entry name" value="YVTN repeat-like/Quinoprotein amine dehydrogenase"/>
    <property type="match status" value="1"/>
</dbReference>
<feature type="chain" id="PRO_5038889407" evidence="1">
    <location>
        <begin position="25"/>
        <end position="812"/>
    </location>
</feature>
<dbReference type="EMBL" id="DVHB01000044">
    <property type="protein sequence ID" value="HIR39196.1"/>
    <property type="molecule type" value="Genomic_DNA"/>
</dbReference>
<comment type="caution">
    <text evidence="3">The sequence shown here is derived from an EMBL/GenBank/DDBJ whole genome shotgun (WGS) entry which is preliminary data.</text>
</comment>
<feature type="signal peptide" evidence="1">
    <location>
        <begin position="1"/>
        <end position="24"/>
    </location>
</feature>
<accession>A0A9D1DAT4</accession>
<dbReference type="Gene3D" id="2.60.40.1260">
    <property type="entry name" value="Lamin Tail domain"/>
    <property type="match status" value="1"/>
</dbReference>
<dbReference type="PANTHER" id="PTHR46928">
    <property type="entry name" value="MESENCHYME-SPECIFIC CELL SURFACE GLYCOPROTEIN"/>
    <property type="match status" value="1"/>
</dbReference>
<dbReference type="Pfam" id="PF00932">
    <property type="entry name" value="LTD"/>
    <property type="match status" value="1"/>
</dbReference>
<organism evidence="3 4">
    <name type="scientific">Candidatus Coproplasma stercoripullorum</name>
    <dbReference type="NCBI Taxonomy" id="2840751"/>
    <lineage>
        <taxon>Bacteria</taxon>
        <taxon>Bacillati</taxon>
        <taxon>Bacillota</taxon>
        <taxon>Clostridia</taxon>
        <taxon>Eubacteriales</taxon>
        <taxon>Candidatus Coproplasma</taxon>
    </lineage>
</organism>
<dbReference type="InterPro" id="IPR055188">
    <property type="entry name" value="Choice_anch_I"/>
</dbReference>
<reference evidence="3" key="2">
    <citation type="journal article" date="2021" name="PeerJ">
        <title>Extensive microbial diversity within the chicken gut microbiome revealed by metagenomics and culture.</title>
        <authorList>
            <person name="Gilroy R."/>
            <person name="Ravi A."/>
            <person name="Getino M."/>
            <person name="Pursley I."/>
            <person name="Horton D.L."/>
            <person name="Alikhan N.F."/>
            <person name="Baker D."/>
            <person name="Gharbi K."/>
            <person name="Hall N."/>
            <person name="Watson M."/>
            <person name="Adriaenssens E.M."/>
            <person name="Foster-Nyarko E."/>
            <person name="Jarju S."/>
            <person name="Secka A."/>
            <person name="Antonio M."/>
            <person name="Oren A."/>
            <person name="Chaudhuri R.R."/>
            <person name="La Ragione R."/>
            <person name="Hildebrand F."/>
            <person name="Pallen M.J."/>
        </authorList>
    </citation>
    <scope>NUCLEOTIDE SEQUENCE</scope>
    <source>
        <strain evidence="3">ChiW25-3613</strain>
    </source>
</reference>
<evidence type="ECO:0000259" key="2">
    <source>
        <dbReference type="PROSITE" id="PS51841"/>
    </source>
</evidence>
<name>A0A9D1DAT4_9FIRM</name>
<dbReference type="PROSITE" id="PS51257">
    <property type="entry name" value="PROKAR_LIPOPROTEIN"/>
    <property type="match status" value="1"/>
</dbReference>
<evidence type="ECO:0000313" key="4">
    <source>
        <dbReference type="Proteomes" id="UP000824179"/>
    </source>
</evidence>
<dbReference type="PANTHER" id="PTHR46928:SF1">
    <property type="entry name" value="MESENCHYME-SPECIFIC CELL SURFACE GLYCOPROTEIN"/>
    <property type="match status" value="1"/>
</dbReference>
<feature type="domain" description="LTD" evidence="2">
    <location>
        <begin position="621"/>
        <end position="753"/>
    </location>
</feature>
<dbReference type="InterPro" id="IPR036415">
    <property type="entry name" value="Lamin_tail_dom_sf"/>
</dbReference>
<dbReference type="InterPro" id="IPR001322">
    <property type="entry name" value="Lamin_tail_dom"/>
</dbReference>
<evidence type="ECO:0000256" key="1">
    <source>
        <dbReference type="SAM" id="SignalP"/>
    </source>
</evidence>
<dbReference type="InterPro" id="IPR052956">
    <property type="entry name" value="Mesenchyme-surface_protein"/>
</dbReference>
<dbReference type="Proteomes" id="UP000824179">
    <property type="component" value="Unassembled WGS sequence"/>
</dbReference>
<dbReference type="Pfam" id="PF22494">
    <property type="entry name" value="choice_anch_I"/>
    <property type="match status" value="2"/>
</dbReference>
<keyword evidence="1" id="KW-0732">Signal</keyword>